<dbReference type="AlphaFoldDB" id="A0A1R2CSY1"/>
<evidence type="ECO:0000313" key="2">
    <source>
        <dbReference type="Proteomes" id="UP000187209"/>
    </source>
</evidence>
<evidence type="ECO:0000313" key="1">
    <source>
        <dbReference type="EMBL" id="OMJ92114.1"/>
    </source>
</evidence>
<comment type="caution">
    <text evidence="1">The sequence shown here is derived from an EMBL/GenBank/DDBJ whole genome shotgun (WGS) entry which is preliminary data.</text>
</comment>
<reference evidence="1 2" key="1">
    <citation type="submission" date="2016-11" db="EMBL/GenBank/DDBJ databases">
        <title>The macronuclear genome of Stentor coeruleus: a giant cell with tiny introns.</title>
        <authorList>
            <person name="Slabodnick M."/>
            <person name="Ruby J.G."/>
            <person name="Reiff S.B."/>
            <person name="Swart E.C."/>
            <person name="Gosai S."/>
            <person name="Prabakaran S."/>
            <person name="Witkowska E."/>
            <person name="Larue G.E."/>
            <person name="Fisher S."/>
            <person name="Freeman R.M."/>
            <person name="Gunawardena J."/>
            <person name="Chu W."/>
            <person name="Stover N.A."/>
            <person name="Gregory B.D."/>
            <person name="Nowacki M."/>
            <person name="Derisi J."/>
            <person name="Roy S.W."/>
            <person name="Marshall W.F."/>
            <person name="Sood P."/>
        </authorList>
    </citation>
    <scope>NUCLEOTIDE SEQUENCE [LARGE SCALE GENOMIC DNA]</scope>
    <source>
        <strain evidence="1">WM001</strain>
    </source>
</reference>
<dbReference type="Proteomes" id="UP000187209">
    <property type="component" value="Unassembled WGS sequence"/>
</dbReference>
<sequence>MDNNMSREFMYNEDEEEPQGIIFEKLLDRLNDWRSVPEIVRFTFKSLSDIVKDHTMAIRDLEIQIATKANRSELVQKANLTDLNRIIEDTRISTTETKSIETIHTLLEEKATRKECQYLISGKFNEIKSELDKKADIRELQNEIRALKAFWEEGALRKTQSKDLDNIYKLLEEKASIRDVSSALKEKVSTKDLSIALEEKANIKDVNAALEDKASKQSVSTALQKKVNRSDVEYKLGQFDKYIDTLRVSIERAQSALSEEIANKVANTGEKEVYTEVTKISSSMKNDMKKIEEKSNDMILKIEDRVKGLYDEIMSIKNRMGQIASKIDDKDRQPRQSEGIYESIRSDIRISMTKDVEKLVKDISATKMYLEDLINTKVRDLTNAVDQKPNKYEISTIISEQKFHRVYQDDIEQLKKSMDLVMKRGNSEIYGVLDALRNDLMQKVNTQDLLALLKSKPDTHEVKELVMLSLHSNEDKMIIETLCSENCSGRWLWKSGDVRAGYTVPWEIQSVNTCPENFIWEKDSSSVIAVTPGLYEVFFGFFTSKKPVVQFLVNGEAVILDMSSEGKAWGRHRDGNIIGATTTEYVALPARARLSITYSGPRIVEGFLSLRKL</sequence>
<name>A0A1R2CSY1_9CILI</name>
<dbReference type="OrthoDB" id="65833at2759"/>
<accession>A0A1R2CSY1</accession>
<gene>
    <name evidence="1" type="ORF">SteCoe_5220</name>
</gene>
<proteinExistence type="predicted"/>
<dbReference type="EMBL" id="MPUH01000068">
    <property type="protein sequence ID" value="OMJ92114.1"/>
    <property type="molecule type" value="Genomic_DNA"/>
</dbReference>
<keyword evidence="2" id="KW-1185">Reference proteome</keyword>
<protein>
    <submittedName>
        <fullName evidence="1">Uncharacterized protein</fullName>
    </submittedName>
</protein>
<organism evidence="1 2">
    <name type="scientific">Stentor coeruleus</name>
    <dbReference type="NCBI Taxonomy" id="5963"/>
    <lineage>
        <taxon>Eukaryota</taxon>
        <taxon>Sar</taxon>
        <taxon>Alveolata</taxon>
        <taxon>Ciliophora</taxon>
        <taxon>Postciliodesmatophora</taxon>
        <taxon>Heterotrichea</taxon>
        <taxon>Heterotrichida</taxon>
        <taxon>Stentoridae</taxon>
        <taxon>Stentor</taxon>
    </lineage>
</organism>
<dbReference type="PANTHER" id="PTHR40131">
    <property type="entry name" value="C1Q DOMAIN-CONTAINING PROTEIN"/>
    <property type="match status" value="1"/>
</dbReference>
<dbReference type="PANTHER" id="PTHR40131:SF1">
    <property type="entry name" value="C1Q DOMAIN-CONTAINING PROTEIN"/>
    <property type="match status" value="1"/>
</dbReference>